<feature type="chain" id="PRO_5028929542" evidence="1">
    <location>
        <begin position="18"/>
        <end position="183"/>
    </location>
</feature>
<feature type="signal peptide" evidence="1">
    <location>
        <begin position="1"/>
        <end position="17"/>
    </location>
</feature>
<sequence>MLFSKFLVVLGATAASAITIPAAIKHSMKTVEKRAIEDAFRLQVQGGTLNGLWLVGNPTSTGAFDATETNGHVFSLDSGTLKSTSIGGLGPTVLGYDTLAWAFFDNSNSAITSCSIASGTDVLTGCVASYQDPETLDTFDYDRFSYVQQEDEEGTKYVWSMGNSGTNWVTENGNTITLKAVAV</sequence>
<name>A0A7C8RM02_ORBOL</name>
<proteinExistence type="predicted"/>
<organism evidence="2 3">
    <name type="scientific">Orbilia oligospora</name>
    <name type="common">Nematode-trapping fungus</name>
    <name type="synonym">Arthrobotrys oligospora</name>
    <dbReference type="NCBI Taxonomy" id="2813651"/>
    <lineage>
        <taxon>Eukaryota</taxon>
        <taxon>Fungi</taxon>
        <taxon>Dikarya</taxon>
        <taxon>Ascomycota</taxon>
        <taxon>Pezizomycotina</taxon>
        <taxon>Orbiliomycetes</taxon>
        <taxon>Orbiliales</taxon>
        <taxon>Orbiliaceae</taxon>
        <taxon>Orbilia</taxon>
    </lineage>
</organism>
<accession>A0A7C8RM02</accession>
<evidence type="ECO:0000313" key="2">
    <source>
        <dbReference type="EMBL" id="KAF3289304.1"/>
    </source>
</evidence>
<reference evidence="2 3" key="1">
    <citation type="submission" date="2020-01" db="EMBL/GenBank/DDBJ databases">
        <authorList>
            <person name="Palmer J.M."/>
        </authorList>
    </citation>
    <scope>NUCLEOTIDE SEQUENCE [LARGE SCALE GENOMIC DNA]</scope>
    <source>
        <strain evidence="2 3">TWF970</strain>
    </source>
</reference>
<comment type="caution">
    <text evidence="2">The sequence shown here is derived from an EMBL/GenBank/DDBJ whole genome shotgun (WGS) entry which is preliminary data.</text>
</comment>
<dbReference type="EMBL" id="JAABOJ010000002">
    <property type="protein sequence ID" value="KAF3289304.1"/>
    <property type="molecule type" value="Genomic_DNA"/>
</dbReference>
<dbReference type="AlphaFoldDB" id="A0A7C8RM02"/>
<gene>
    <name evidence="2" type="ORF">TWF970_003084</name>
</gene>
<protein>
    <submittedName>
        <fullName evidence="2">Uncharacterized protein</fullName>
    </submittedName>
</protein>
<dbReference type="Proteomes" id="UP000474640">
    <property type="component" value="Unassembled WGS sequence"/>
</dbReference>
<evidence type="ECO:0000313" key="3">
    <source>
        <dbReference type="Proteomes" id="UP000474640"/>
    </source>
</evidence>
<evidence type="ECO:0000256" key="1">
    <source>
        <dbReference type="SAM" id="SignalP"/>
    </source>
</evidence>
<dbReference type="OrthoDB" id="5322983at2759"/>
<keyword evidence="1" id="KW-0732">Signal</keyword>